<evidence type="ECO:0000256" key="2">
    <source>
        <dbReference type="ARBA" id="ARBA00009225"/>
    </source>
</evidence>
<dbReference type="GO" id="GO:0004396">
    <property type="term" value="F:hexokinase activity"/>
    <property type="evidence" value="ECO:0007669"/>
    <property type="project" value="InterPro"/>
</dbReference>
<dbReference type="InterPro" id="IPR036259">
    <property type="entry name" value="MFS_trans_sf"/>
</dbReference>
<proteinExistence type="inferred from homology"/>
<dbReference type="InterPro" id="IPR005829">
    <property type="entry name" value="Sugar_transporter_CS"/>
</dbReference>
<evidence type="ECO:0000256" key="9">
    <source>
        <dbReference type="ARBA" id="ARBA00023136"/>
    </source>
</evidence>
<dbReference type="OrthoDB" id="419537at2759"/>
<dbReference type="CDD" id="cd24000">
    <property type="entry name" value="ASKHA_NBD_HK"/>
    <property type="match status" value="1"/>
</dbReference>
<feature type="transmembrane region" description="Helical" evidence="11">
    <location>
        <begin position="896"/>
        <end position="919"/>
    </location>
</feature>
<dbReference type="InterPro" id="IPR001312">
    <property type="entry name" value="Hexokinase"/>
</dbReference>
<dbReference type="GO" id="GO:0006096">
    <property type="term" value="P:glycolytic process"/>
    <property type="evidence" value="ECO:0007669"/>
    <property type="project" value="UniProtKB-UniPathway"/>
</dbReference>
<feature type="transmembrane region" description="Helical" evidence="11">
    <location>
        <begin position="724"/>
        <end position="746"/>
    </location>
</feature>
<keyword evidence="6" id="KW-0418">Kinase</keyword>
<feature type="transmembrane region" description="Helical" evidence="11">
    <location>
        <begin position="1097"/>
        <end position="1118"/>
    </location>
</feature>
<feature type="transmembrane region" description="Helical" evidence="11">
    <location>
        <begin position="697"/>
        <end position="718"/>
    </location>
</feature>
<keyword evidence="9 11" id="KW-0472">Membrane</keyword>
<dbReference type="Pfam" id="PF03727">
    <property type="entry name" value="Hexokinase_2"/>
    <property type="match status" value="1"/>
</dbReference>
<evidence type="ECO:0000256" key="5">
    <source>
        <dbReference type="ARBA" id="ARBA00022741"/>
    </source>
</evidence>
<dbReference type="Gene3D" id="1.20.1250.20">
    <property type="entry name" value="MFS general substrate transporter like domains"/>
    <property type="match status" value="1"/>
</dbReference>
<dbReference type="Pfam" id="PF00349">
    <property type="entry name" value="Hexokinase_1"/>
    <property type="match status" value="1"/>
</dbReference>
<dbReference type="PROSITE" id="PS00216">
    <property type="entry name" value="SUGAR_TRANSPORT_1"/>
    <property type="match status" value="1"/>
</dbReference>
<organism evidence="13 14">
    <name type="scientific">Hypocrea virens (strain Gv29-8 / FGSC 10586)</name>
    <name type="common">Gliocladium virens</name>
    <name type="synonym">Trichoderma virens</name>
    <dbReference type="NCBI Taxonomy" id="413071"/>
    <lineage>
        <taxon>Eukaryota</taxon>
        <taxon>Fungi</taxon>
        <taxon>Dikarya</taxon>
        <taxon>Ascomycota</taxon>
        <taxon>Pezizomycotina</taxon>
        <taxon>Sordariomycetes</taxon>
        <taxon>Hypocreomycetidae</taxon>
        <taxon>Hypocreales</taxon>
        <taxon>Hypocreaceae</taxon>
        <taxon>Trichoderma</taxon>
    </lineage>
</organism>
<dbReference type="GO" id="GO:0001678">
    <property type="term" value="P:intracellular glucose homeostasis"/>
    <property type="evidence" value="ECO:0007669"/>
    <property type="project" value="InterPro"/>
</dbReference>
<evidence type="ECO:0000256" key="7">
    <source>
        <dbReference type="ARBA" id="ARBA00022840"/>
    </source>
</evidence>
<feature type="compositionally biased region" description="Low complexity" evidence="10">
    <location>
        <begin position="601"/>
        <end position="612"/>
    </location>
</feature>
<dbReference type="InterPro" id="IPR011701">
    <property type="entry name" value="MFS"/>
</dbReference>
<evidence type="ECO:0000256" key="11">
    <source>
        <dbReference type="SAM" id="Phobius"/>
    </source>
</evidence>
<sequence length="1128" mass="121995">MASYTDIHRFLEPLSIDVDRSEGLSRGFLGTFRDLAANSRDQGGTNLRVGFVELHGDDKDPASRVQRPLERSWPIANHLKNDNANSLFSWIGRCIADVVDEGCRTFNIANDEPLPLGVTFSFPMEQRSVSHALLMDMGKGFALPSGIDLGAYIEQGYADSRQTGLPPIKVTAIANDAVSTLVSCIFSYGGMEHRRAAMALILGTGSNATVPLKLDLLHPSKRPLTVSLLPGEEVADAKIAVNTEWSINGTLPPMVKANLVTKWDDALSLQNERPGFQPLEYMTAGRYLGELARIILVDYLVNESKVAIETLPRKLLEKESLPTTFLSHYKPLQTPSALLEKLRQQIPEDADSSFAWTEDLAAALYHIAKAIEVRASGIIAAAIVALLTLADEIPESASADVNGGVNGDADTSSPIRELGVGYTGGCIVHFQDYLADCQRFLDELLARRFGHNGRLRVVLNPCHDGGVTGAGILVVAEASSSRKNNYTRESSPLCIPSLAPSATQSTSPRPIPSPTLYSRTATTHTVSEQRRQEVLTKHRPRELHDGGEQGIPATNQQTSSYIITNSKNNSQDDTKDNIHVHVDNTIDEPPTEHSPLLRHNSSSSSSSSSSSTTTAQPFIFLGETSPTRFWLIFGQILSAQFLASFDSTIMASSHPVITSHFKAANSASWLSTAFLLTSTAFQPLLGRLSDAMGRKPLFLISLAIFALATLWCAVAGSIESFVAARAVCGLGAGGAMTLGSILTSDLVPIERRGNYQSYVNVSFGAGAAFGAALGGAMAEALGWRWEFGVQIPPILLCIAVAVVVIPDDIGLKGARKGVWEALSEFDFKGSILLTVSTTSAILGLNFGGNIYPWTHPFVIASLSIAAISFPTFLWIESRVHMPIMPLRLIRHSPRANLIFSNFIAALLSNSILFNIPLYFQAVLLSSATSSGLRLALPSIVSSITGASTGFAITYTRRLKWPVVSGTLWYLAGCITLCFLHRGMSTIVYLLVLLPQSIGQGFQFPGTFMAILASSSQGEQAVVTSTLILWRCVGFVLGVAMSSLVVQNALVYYLDFFVQGQDKAEIIRRVRGSVEAVAQLEEPYREQVVQSYEASLRLTFILCSVIAAVSVLIILPIKLPRLAPVNRKS</sequence>
<dbReference type="HOGENOM" id="CLU_301136_0_0_1"/>
<keyword evidence="14" id="KW-1185">Reference proteome</keyword>
<reference evidence="13 14" key="1">
    <citation type="journal article" date="2011" name="Genome Biol.">
        <title>Comparative genome sequence analysis underscores mycoparasitism as the ancestral life style of Trichoderma.</title>
        <authorList>
            <person name="Kubicek C.P."/>
            <person name="Herrera-Estrella A."/>
            <person name="Seidl-Seiboth V."/>
            <person name="Martinez D.A."/>
            <person name="Druzhinina I.S."/>
            <person name="Thon M."/>
            <person name="Zeilinger S."/>
            <person name="Casas-Flores S."/>
            <person name="Horwitz B.A."/>
            <person name="Mukherjee P.K."/>
            <person name="Mukherjee M."/>
            <person name="Kredics L."/>
            <person name="Alcaraz L.D."/>
            <person name="Aerts A."/>
            <person name="Antal Z."/>
            <person name="Atanasova L."/>
            <person name="Cervantes-Badillo M.G."/>
            <person name="Challacombe J."/>
            <person name="Chertkov O."/>
            <person name="McCluskey K."/>
            <person name="Coulpier F."/>
            <person name="Deshpande N."/>
            <person name="von Doehren H."/>
            <person name="Ebbole D.J."/>
            <person name="Esquivel-Naranjo E.U."/>
            <person name="Fekete E."/>
            <person name="Flipphi M."/>
            <person name="Glaser F."/>
            <person name="Gomez-Rodriguez E.Y."/>
            <person name="Gruber S."/>
            <person name="Han C."/>
            <person name="Henrissat B."/>
            <person name="Hermosa R."/>
            <person name="Hernandez-Onate M."/>
            <person name="Karaffa L."/>
            <person name="Kosti I."/>
            <person name="Le Crom S."/>
            <person name="Lindquist E."/>
            <person name="Lucas S."/>
            <person name="Luebeck M."/>
            <person name="Luebeck P.S."/>
            <person name="Margeot A."/>
            <person name="Metz B."/>
            <person name="Misra M."/>
            <person name="Nevalainen H."/>
            <person name="Omann M."/>
            <person name="Packer N."/>
            <person name="Perrone G."/>
            <person name="Uresti-Rivera E.E."/>
            <person name="Salamov A."/>
            <person name="Schmoll M."/>
            <person name="Seiboth B."/>
            <person name="Shapiro H."/>
            <person name="Sukno S."/>
            <person name="Tamayo-Ramos J.A."/>
            <person name="Tisch D."/>
            <person name="Wiest A."/>
            <person name="Wilkinson H.H."/>
            <person name="Zhang M."/>
            <person name="Coutinho P.M."/>
            <person name="Kenerley C.M."/>
            <person name="Monte E."/>
            <person name="Baker S.E."/>
            <person name="Grigoriev I.V."/>
        </authorList>
    </citation>
    <scope>NUCLEOTIDE SEQUENCE [LARGE SCALE GENOMIC DNA]</scope>
    <source>
        <strain evidence="14">Gv29-8 / FGSC 10586</strain>
    </source>
</reference>
<dbReference type="GO" id="GO:0005536">
    <property type="term" value="F:D-glucose binding"/>
    <property type="evidence" value="ECO:0007669"/>
    <property type="project" value="InterPro"/>
</dbReference>
<evidence type="ECO:0000256" key="3">
    <source>
        <dbReference type="ARBA" id="ARBA00022679"/>
    </source>
</evidence>
<protein>
    <recommendedName>
        <fullName evidence="12">Major facilitator superfamily (MFS) profile domain-containing protein</fullName>
    </recommendedName>
</protein>
<dbReference type="SUPFAM" id="SSF103473">
    <property type="entry name" value="MFS general substrate transporter"/>
    <property type="match status" value="1"/>
</dbReference>
<comment type="subcellular location">
    <subcellularLocation>
        <location evidence="1">Membrane</location>
        <topology evidence="1">Multi-pass membrane protein</topology>
    </subcellularLocation>
</comment>
<evidence type="ECO:0000256" key="10">
    <source>
        <dbReference type="SAM" id="MobiDB-lite"/>
    </source>
</evidence>
<dbReference type="Gene3D" id="1.20.1720.10">
    <property type="entry name" value="Multidrug resistance protein D"/>
    <property type="match status" value="1"/>
</dbReference>
<evidence type="ECO:0000313" key="13">
    <source>
        <dbReference type="EMBL" id="EHK22156.1"/>
    </source>
</evidence>
<evidence type="ECO:0000256" key="4">
    <source>
        <dbReference type="ARBA" id="ARBA00022692"/>
    </source>
</evidence>
<feature type="region of interest" description="Disordered" evidence="10">
    <location>
        <begin position="584"/>
        <end position="612"/>
    </location>
</feature>
<dbReference type="GeneID" id="25788087"/>
<dbReference type="UniPathway" id="UPA00109">
    <property type="reaction ID" value="UER00180"/>
</dbReference>
<keyword evidence="4 11" id="KW-0812">Transmembrane</keyword>
<dbReference type="GO" id="GO:0005524">
    <property type="term" value="F:ATP binding"/>
    <property type="evidence" value="ECO:0007669"/>
    <property type="project" value="UniProtKB-KW"/>
</dbReference>
<dbReference type="VEuPathDB" id="FungiDB:TRIVIDRAFT_150591"/>
<gene>
    <name evidence="13" type="ORF">TRIVIDRAFT_150591</name>
</gene>
<dbReference type="RefSeq" id="XP_013956383.1">
    <property type="nucleotide sequence ID" value="XM_014100908.1"/>
</dbReference>
<dbReference type="eggNOG" id="KOG0254">
    <property type="taxonomic scope" value="Eukaryota"/>
</dbReference>
<feature type="transmembrane region" description="Helical" evidence="11">
    <location>
        <begin position="831"/>
        <end position="851"/>
    </location>
</feature>
<feature type="region of interest" description="Disordered" evidence="10">
    <location>
        <begin position="485"/>
        <end position="557"/>
    </location>
</feature>
<feature type="transmembrane region" description="Helical" evidence="11">
    <location>
        <begin position="934"/>
        <end position="955"/>
    </location>
</feature>
<feature type="compositionally biased region" description="Polar residues" evidence="10">
    <location>
        <begin position="515"/>
        <end position="526"/>
    </location>
</feature>
<dbReference type="Pfam" id="PF07690">
    <property type="entry name" value="MFS_1"/>
    <property type="match status" value="1"/>
</dbReference>
<feature type="transmembrane region" description="Helical" evidence="11">
    <location>
        <begin position="667"/>
        <end position="685"/>
    </location>
</feature>
<feature type="domain" description="Major facilitator superfamily (MFS) profile" evidence="12">
    <location>
        <begin position="632"/>
        <end position="1121"/>
    </location>
</feature>
<dbReference type="Gene3D" id="3.30.420.40">
    <property type="match status" value="1"/>
</dbReference>
<feature type="transmembrane region" description="Helical" evidence="11">
    <location>
        <begin position="967"/>
        <end position="991"/>
    </location>
</feature>
<evidence type="ECO:0000256" key="8">
    <source>
        <dbReference type="ARBA" id="ARBA00022989"/>
    </source>
</evidence>
<comment type="caution">
    <text evidence="13">The sequence shown here is derived from an EMBL/GenBank/DDBJ whole genome shotgun (WGS) entry which is preliminary data.</text>
</comment>
<feature type="transmembrane region" description="Helical" evidence="11">
    <location>
        <begin position="857"/>
        <end position="875"/>
    </location>
</feature>
<feature type="transmembrane region" description="Helical" evidence="11">
    <location>
        <begin position="1027"/>
        <end position="1053"/>
    </location>
</feature>
<dbReference type="GO" id="GO:0015174">
    <property type="term" value="F:basic amino acid transmembrane transporter activity"/>
    <property type="evidence" value="ECO:0007669"/>
    <property type="project" value="TreeGrafter"/>
</dbReference>
<dbReference type="eggNOG" id="KOG1369">
    <property type="taxonomic scope" value="Eukaryota"/>
</dbReference>
<dbReference type="Gene3D" id="3.40.367.20">
    <property type="match status" value="1"/>
</dbReference>
<keyword evidence="7" id="KW-0067">ATP-binding</keyword>
<dbReference type="SUPFAM" id="SSF53067">
    <property type="entry name" value="Actin-like ATPase domain"/>
    <property type="match status" value="2"/>
</dbReference>
<dbReference type="InterPro" id="IPR043129">
    <property type="entry name" value="ATPase_NBD"/>
</dbReference>
<accession>G9MSE0</accession>
<keyword evidence="5" id="KW-0547">Nucleotide-binding</keyword>
<dbReference type="InParanoid" id="G9MSE0"/>
<name>G9MSE0_HYPVG</name>
<feature type="transmembrane region" description="Helical" evidence="11">
    <location>
        <begin position="790"/>
        <end position="810"/>
    </location>
</feature>
<dbReference type="OMA" id="SHEIVWG"/>
<dbReference type="GO" id="GO:0000329">
    <property type="term" value="C:fungal-type vacuole membrane"/>
    <property type="evidence" value="ECO:0007669"/>
    <property type="project" value="TreeGrafter"/>
</dbReference>
<dbReference type="PANTHER" id="PTHR23501">
    <property type="entry name" value="MAJOR FACILITATOR SUPERFAMILY"/>
    <property type="match status" value="1"/>
</dbReference>
<dbReference type="PROSITE" id="PS50850">
    <property type="entry name" value="MFS"/>
    <property type="match status" value="1"/>
</dbReference>
<dbReference type="PRINTS" id="PR00475">
    <property type="entry name" value="HEXOKINASE"/>
</dbReference>
<feature type="transmembrane region" description="Helical" evidence="11">
    <location>
        <begin position="758"/>
        <end position="778"/>
    </location>
</feature>
<keyword evidence="3" id="KW-0808">Transferase</keyword>
<evidence type="ECO:0000313" key="14">
    <source>
        <dbReference type="Proteomes" id="UP000007115"/>
    </source>
</evidence>
<evidence type="ECO:0000259" key="12">
    <source>
        <dbReference type="PROSITE" id="PS50850"/>
    </source>
</evidence>
<evidence type="ECO:0000256" key="6">
    <source>
        <dbReference type="ARBA" id="ARBA00022777"/>
    </source>
</evidence>
<comment type="similarity">
    <text evidence="2">Belongs to the hexokinase family.</text>
</comment>
<feature type="compositionally biased region" description="Basic and acidic residues" evidence="10">
    <location>
        <begin position="527"/>
        <end position="547"/>
    </location>
</feature>
<dbReference type="PANTHER" id="PTHR23501:SF67">
    <property type="entry name" value="MFS MULTIDRUG EFFLUX TRANSPORTER (EUROFUNG)"/>
    <property type="match status" value="1"/>
</dbReference>
<dbReference type="PROSITE" id="PS51748">
    <property type="entry name" value="HEXOKINASE_2"/>
    <property type="match status" value="1"/>
</dbReference>
<dbReference type="AlphaFoldDB" id="G9MSE0"/>
<dbReference type="InterPro" id="IPR022672">
    <property type="entry name" value="Hexokinase_N"/>
</dbReference>
<dbReference type="EMBL" id="ABDF02000006">
    <property type="protein sequence ID" value="EHK22156.1"/>
    <property type="molecule type" value="Genomic_DNA"/>
</dbReference>
<dbReference type="InterPro" id="IPR020846">
    <property type="entry name" value="MFS_dom"/>
</dbReference>
<evidence type="ECO:0000256" key="1">
    <source>
        <dbReference type="ARBA" id="ARBA00004141"/>
    </source>
</evidence>
<dbReference type="Proteomes" id="UP000007115">
    <property type="component" value="Unassembled WGS sequence"/>
</dbReference>
<keyword evidence="8 11" id="KW-1133">Transmembrane helix</keyword>
<dbReference type="InterPro" id="IPR022673">
    <property type="entry name" value="Hexokinase_C"/>
</dbReference>